<feature type="compositionally biased region" description="Pro residues" evidence="2">
    <location>
        <begin position="362"/>
        <end position="373"/>
    </location>
</feature>
<feature type="compositionally biased region" description="Low complexity" evidence="2">
    <location>
        <begin position="341"/>
        <end position="361"/>
    </location>
</feature>
<dbReference type="AlphaFoldDB" id="A0A1M7ZBX9"/>
<reference evidence="3 4" key="1">
    <citation type="submission" date="2016-12" db="EMBL/GenBank/DDBJ databases">
        <authorList>
            <person name="Song W.-J."/>
            <person name="Kurnit D.M."/>
        </authorList>
    </citation>
    <scope>NUCLEOTIDE SEQUENCE [LARGE SCALE GENOMIC DNA]</scope>
    <source>
        <strain evidence="3 4">DSM 19599</strain>
    </source>
</reference>
<organism evidence="3 4">
    <name type="scientific">Pseudoxanthobacter soli DSM 19599</name>
    <dbReference type="NCBI Taxonomy" id="1123029"/>
    <lineage>
        <taxon>Bacteria</taxon>
        <taxon>Pseudomonadati</taxon>
        <taxon>Pseudomonadota</taxon>
        <taxon>Alphaproteobacteria</taxon>
        <taxon>Hyphomicrobiales</taxon>
        <taxon>Segnochrobactraceae</taxon>
        <taxon>Pseudoxanthobacter</taxon>
    </lineage>
</organism>
<evidence type="ECO:0000313" key="4">
    <source>
        <dbReference type="Proteomes" id="UP000186406"/>
    </source>
</evidence>
<gene>
    <name evidence="3" type="ORF">SAMN02745172_00957</name>
</gene>
<dbReference type="Gene3D" id="2.40.50.100">
    <property type="match status" value="1"/>
</dbReference>
<sequence length="373" mass="39567">MKKVILILVAAVIVAGAAAFGVRTWMDRRVLPPGFASGNGRIEATEIDIAAKYPARIATINVEEGDLVQPGQVLAELDTRELAAQLAAAEAQVEQARQAYAETEHVIAQRKTELQLASTEYERNLVLLGGHFVSQQRVDNLQSVRDTAQSALAAAESRLLNNEAAIRSAEATVAQLKQQLADGVLTSPRVGRVLFRLAEPGEVVGAGGKVLTVLDLSNIYMTIFLPASAAGALAIGTDARIVVEPLPDRAIPGNVSFVSAKAQFTPKQVETADERNRMMFRVKIRVPQSLVEKHLEQVKTGVPGVAYVRLDPKAAWPDWLQSDLTEDTAATSEGNPGSRTLPPAVLAVPPADGAKAEVPASEPAPAPAPAPAQ</sequence>
<dbReference type="EMBL" id="FRXO01000002">
    <property type="protein sequence ID" value="SHO62352.1"/>
    <property type="molecule type" value="Genomic_DNA"/>
</dbReference>
<name>A0A1M7ZBX9_9HYPH</name>
<dbReference type="PANTHER" id="PTHR30438:SF2">
    <property type="entry name" value="MEMBRANE PROTEIN"/>
    <property type="match status" value="1"/>
</dbReference>
<proteinExistence type="predicted"/>
<evidence type="ECO:0000256" key="2">
    <source>
        <dbReference type="SAM" id="MobiDB-lite"/>
    </source>
</evidence>
<feature type="coiled-coil region" evidence="1">
    <location>
        <begin position="138"/>
        <end position="179"/>
    </location>
</feature>
<dbReference type="STRING" id="1123029.SAMN02745172_00957"/>
<dbReference type="OrthoDB" id="9778236at2"/>
<protein>
    <submittedName>
        <fullName evidence="3">HlyD family secretion protein</fullName>
    </submittedName>
</protein>
<feature type="coiled-coil region" evidence="1">
    <location>
        <begin position="79"/>
        <end position="106"/>
    </location>
</feature>
<evidence type="ECO:0000256" key="1">
    <source>
        <dbReference type="SAM" id="Coils"/>
    </source>
</evidence>
<feature type="compositionally biased region" description="Polar residues" evidence="2">
    <location>
        <begin position="328"/>
        <end position="338"/>
    </location>
</feature>
<keyword evidence="1" id="KW-0175">Coiled coil</keyword>
<dbReference type="Gene3D" id="1.10.287.470">
    <property type="entry name" value="Helix hairpin bin"/>
    <property type="match status" value="1"/>
</dbReference>
<dbReference type="Proteomes" id="UP000186406">
    <property type="component" value="Unassembled WGS sequence"/>
</dbReference>
<dbReference type="Gene3D" id="2.40.30.170">
    <property type="match status" value="1"/>
</dbReference>
<keyword evidence="4" id="KW-1185">Reference proteome</keyword>
<dbReference type="RefSeq" id="WP_073626173.1">
    <property type="nucleotide sequence ID" value="NZ_FRXO01000002.1"/>
</dbReference>
<feature type="region of interest" description="Disordered" evidence="2">
    <location>
        <begin position="327"/>
        <end position="373"/>
    </location>
</feature>
<accession>A0A1M7ZBX9</accession>
<evidence type="ECO:0000313" key="3">
    <source>
        <dbReference type="EMBL" id="SHO62352.1"/>
    </source>
</evidence>
<dbReference type="SUPFAM" id="SSF111369">
    <property type="entry name" value="HlyD-like secretion proteins"/>
    <property type="match status" value="1"/>
</dbReference>
<dbReference type="PANTHER" id="PTHR30438">
    <property type="entry name" value="36 KDA ANTIGEN-RELATED"/>
    <property type="match status" value="1"/>
</dbReference>
<dbReference type="GO" id="GO:0005886">
    <property type="term" value="C:plasma membrane"/>
    <property type="evidence" value="ECO:0007669"/>
    <property type="project" value="TreeGrafter"/>
</dbReference>